<dbReference type="Proteomes" id="UP001249851">
    <property type="component" value="Unassembled WGS sequence"/>
</dbReference>
<keyword evidence="4" id="KW-0507">mRNA processing</keyword>
<evidence type="ECO:0000313" key="15">
    <source>
        <dbReference type="EMBL" id="KAK2563472.1"/>
    </source>
</evidence>
<dbReference type="InterPro" id="IPR017452">
    <property type="entry name" value="GPCR_Rhodpsn_7TM"/>
</dbReference>
<evidence type="ECO:0000256" key="9">
    <source>
        <dbReference type="ARBA" id="ARBA00023170"/>
    </source>
</evidence>
<feature type="transmembrane region" description="Helical" evidence="13">
    <location>
        <begin position="543"/>
        <end position="566"/>
    </location>
</feature>
<dbReference type="EMBL" id="JARQWQ010000025">
    <property type="protein sequence ID" value="KAK2563472.1"/>
    <property type="molecule type" value="Genomic_DNA"/>
</dbReference>
<feature type="transmembrane region" description="Helical" evidence="13">
    <location>
        <begin position="419"/>
        <end position="440"/>
    </location>
</feature>
<keyword evidence="10" id="KW-0807">Transducer</keyword>
<dbReference type="GO" id="GO:0004930">
    <property type="term" value="F:G protein-coupled receptor activity"/>
    <property type="evidence" value="ECO:0007669"/>
    <property type="project" value="UniProtKB-KW"/>
</dbReference>
<dbReference type="CDD" id="cd00637">
    <property type="entry name" value="7tm_classA_rhodopsin-like"/>
    <property type="match status" value="1"/>
</dbReference>
<dbReference type="SUPFAM" id="SSF81321">
    <property type="entry name" value="Family A G protein-coupled receptor-like"/>
    <property type="match status" value="1"/>
</dbReference>
<keyword evidence="6 13" id="KW-1133">Transmembrane helix</keyword>
<evidence type="ECO:0000256" key="3">
    <source>
        <dbReference type="ARBA" id="ARBA00007459"/>
    </source>
</evidence>
<evidence type="ECO:0000256" key="4">
    <source>
        <dbReference type="ARBA" id="ARBA00022664"/>
    </source>
</evidence>
<evidence type="ECO:0000256" key="5">
    <source>
        <dbReference type="ARBA" id="ARBA00022692"/>
    </source>
</evidence>
<feature type="transmembrane region" description="Helical" evidence="13">
    <location>
        <begin position="500"/>
        <end position="523"/>
    </location>
</feature>
<keyword evidence="5 13" id="KW-0812">Transmembrane</keyword>
<feature type="transmembrane region" description="Helical" evidence="13">
    <location>
        <begin position="607"/>
        <end position="625"/>
    </location>
</feature>
<feature type="domain" description="G-protein coupled receptors family 1 profile" evidence="14">
    <location>
        <begin position="398"/>
        <end position="665"/>
    </location>
</feature>
<sequence>MADVEDDEKFLYGGDESQAKEIETSVVIKQEPKDEDEDITENGQTMAEDDSKEAGTGATSVKERTAIGKDGKGINVDAVGTVNGVSIHEFDLDLVDDKPWRKPGADITDYFNYGFTEDTWKQYCEKQRRMRMEPQLPKKILNFGDQEKQGHHLSGIESRRRREDDVMAPMMGEGMNSEVGPPHPGMMNKKQFPPGPPGGPHDMPSVSGAPPFIPPRAEPPMGPPPRPPHGMPMHVPPGAPMPPGMPPPFRPMGPDGTHRPEGAPPGMPPPGMPPMPGMAGPPPHGFPPEMGMPPDVMPPPFDPAAFAARGGMGMRGRGRGRMPVPGPQGVPGMPPTGEFPQGMDERGHRPFEEGNPFFPGVNASGLVDKQFHFYLEPFPAQLIRFVLNAVIFLVGVAGNGLVCLVIIKEKLLRSLAYCFILNLAVSDLGVILFSLPFAVFRTEDIRWPLGEFGCRVLYPLSDIFHGVSIASITAIALFRYRGIISGRSASQRNSMKTAKISILFIWLLCFLLFVLPLFFVMAYEEHADQVNCFPVFPSKLYYKLYQAETFLLTYFIPLVIILFTYFRIRVRLHESIALHTEIQRESCRSAATDSTRPRCESERNNRALKVLAPVVAVFAVTMLPYNVFRVIDVFWDSSNFKYLLLFFKICVFCFVCNSSANPLIYALFSEEFRKAFKWYLKHCSASKNRPRLFSLSERITMFRRGRSFLTRSNLRQDGACSSNSDIFV</sequence>
<evidence type="ECO:0000256" key="11">
    <source>
        <dbReference type="ARBA" id="ARBA00023242"/>
    </source>
</evidence>
<dbReference type="GO" id="GO:0005634">
    <property type="term" value="C:nucleus"/>
    <property type="evidence" value="ECO:0007669"/>
    <property type="project" value="UniProtKB-SubCell"/>
</dbReference>
<protein>
    <submittedName>
        <fullName evidence="15">Galanin receptor type 1</fullName>
    </submittedName>
</protein>
<organism evidence="15 16">
    <name type="scientific">Acropora cervicornis</name>
    <name type="common">Staghorn coral</name>
    <dbReference type="NCBI Taxonomy" id="6130"/>
    <lineage>
        <taxon>Eukaryota</taxon>
        <taxon>Metazoa</taxon>
        <taxon>Cnidaria</taxon>
        <taxon>Anthozoa</taxon>
        <taxon>Hexacorallia</taxon>
        <taxon>Scleractinia</taxon>
        <taxon>Astrocoeniina</taxon>
        <taxon>Acroporidae</taxon>
        <taxon>Acropora</taxon>
    </lineage>
</organism>
<comment type="subcellular location">
    <subcellularLocation>
        <location evidence="2">Membrane</location>
        <topology evidence="2">Multi-pass membrane protein</topology>
    </subcellularLocation>
    <subcellularLocation>
        <location evidence="1">Nucleus</location>
    </subcellularLocation>
</comment>
<keyword evidence="8 13" id="KW-0472">Membrane</keyword>
<evidence type="ECO:0000313" key="16">
    <source>
        <dbReference type="Proteomes" id="UP001249851"/>
    </source>
</evidence>
<dbReference type="Gene3D" id="1.20.1070.10">
    <property type="entry name" value="Rhodopsin 7-helix transmembrane proteins"/>
    <property type="match status" value="1"/>
</dbReference>
<reference evidence="15" key="1">
    <citation type="journal article" date="2023" name="G3 (Bethesda)">
        <title>Whole genome assembly and annotation of the endangered Caribbean coral Acropora cervicornis.</title>
        <authorList>
            <person name="Selwyn J.D."/>
            <person name="Vollmer S.V."/>
        </authorList>
    </citation>
    <scope>NUCLEOTIDE SEQUENCE</scope>
    <source>
        <strain evidence="15">K2</strain>
    </source>
</reference>
<evidence type="ECO:0000256" key="7">
    <source>
        <dbReference type="ARBA" id="ARBA00023040"/>
    </source>
</evidence>
<keyword evidence="9 15" id="KW-0675">Receptor</keyword>
<evidence type="ECO:0000259" key="14">
    <source>
        <dbReference type="PROSITE" id="PS50262"/>
    </source>
</evidence>
<evidence type="ECO:0000256" key="6">
    <source>
        <dbReference type="ARBA" id="ARBA00022989"/>
    </source>
</evidence>
<dbReference type="InterPro" id="IPR007854">
    <property type="entry name" value="Fip1_dom"/>
</dbReference>
<evidence type="ECO:0000256" key="8">
    <source>
        <dbReference type="ARBA" id="ARBA00023136"/>
    </source>
</evidence>
<evidence type="ECO:0000256" key="2">
    <source>
        <dbReference type="ARBA" id="ARBA00004141"/>
    </source>
</evidence>
<dbReference type="GO" id="GO:0005886">
    <property type="term" value="C:plasma membrane"/>
    <property type="evidence" value="ECO:0007669"/>
    <property type="project" value="TreeGrafter"/>
</dbReference>
<reference evidence="15" key="2">
    <citation type="journal article" date="2023" name="Science">
        <title>Genomic signatures of disease resistance in endangered staghorn corals.</title>
        <authorList>
            <person name="Vollmer S.V."/>
            <person name="Selwyn J.D."/>
            <person name="Despard B.A."/>
            <person name="Roesel C.L."/>
        </authorList>
    </citation>
    <scope>NUCLEOTIDE SEQUENCE</scope>
    <source>
        <strain evidence="15">K2</strain>
    </source>
</reference>
<feature type="region of interest" description="Disordered" evidence="12">
    <location>
        <begin position="177"/>
        <end position="288"/>
    </location>
</feature>
<keyword evidence="16" id="KW-1185">Reference proteome</keyword>
<name>A0AAD9QLK5_ACRCE</name>
<evidence type="ECO:0000256" key="13">
    <source>
        <dbReference type="SAM" id="Phobius"/>
    </source>
</evidence>
<dbReference type="PRINTS" id="PR00237">
    <property type="entry name" value="GPCRRHODOPSN"/>
</dbReference>
<feature type="transmembrane region" description="Helical" evidence="13">
    <location>
        <begin position="385"/>
        <end position="407"/>
    </location>
</feature>
<comment type="similarity">
    <text evidence="3">Belongs to the FIP1 family.</text>
</comment>
<feature type="compositionally biased region" description="Pro residues" evidence="12">
    <location>
        <begin position="262"/>
        <end position="286"/>
    </location>
</feature>
<keyword evidence="11" id="KW-0539">Nucleus</keyword>
<accession>A0AAD9QLK5</accession>
<proteinExistence type="inferred from homology"/>
<dbReference type="Pfam" id="PF00001">
    <property type="entry name" value="7tm_1"/>
    <property type="match status" value="1"/>
</dbReference>
<dbReference type="Pfam" id="PF05182">
    <property type="entry name" value="Fip1"/>
    <property type="match status" value="1"/>
</dbReference>
<evidence type="ECO:0000256" key="10">
    <source>
        <dbReference type="ARBA" id="ARBA00023224"/>
    </source>
</evidence>
<dbReference type="SMART" id="SM01381">
    <property type="entry name" value="7TM_GPCR_Srsx"/>
    <property type="match status" value="1"/>
</dbReference>
<gene>
    <name evidence="15" type="ORF">P5673_013184</name>
</gene>
<dbReference type="AlphaFoldDB" id="A0AAD9QLK5"/>
<comment type="caution">
    <text evidence="15">The sequence shown here is derived from an EMBL/GenBank/DDBJ whole genome shotgun (WGS) entry which is preliminary data.</text>
</comment>
<feature type="compositionally biased region" description="Pro residues" evidence="12">
    <location>
        <begin position="211"/>
        <end position="251"/>
    </location>
</feature>
<dbReference type="PROSITE" id="PS50262">
    <property type="entry name" value="G_PROTEIN_RECEP_F1_2"/>
    <property type="match status" value="1"/>
</dbReference>
<evidence type="ECO:0000256" key="1">
    <source>
        <dbReference type="ARBA" id="ARBA00004123"/>
    </source>
</evidence>
<keyword evidence="7" id="KW-0297">G-protein coupled receptor</keyword>
<dbReference type="PANTHER" id="PTHR45695:SF9">
    <property type="entry name" value="LEUCOKININ RECEPTOR"/>
    <property type="match status" value="1"/>
</dbReference>
<dbReference type="GO" id="GO:0006397">
    <property type="term" value="P:mRNA processing"/>
    <property type="evidence" value="ECO:0007669"/>
    <property type="project" value="UniProtKB-KW"/>
</dbReference>
<feature type="region of interest" description="Disordered" evidence="12">
    <location>
        <begin position="1"/>
        <end position="67"/>
    </location>
</feature>
<feature type="transmembrane region" description="Helical" evidence="13">
    <location>
        <begin position="460"/>
        <end position="480"/>
    </location>
</feature>
<feature type="transmembrane region" description="Helical" evidence="13">
    <location>
        <begin position="645"/>
        <end position="668"/>
    </location>
</feature>
<evidence type="ECO:0000256" key="12">
    <source>
        <dbReference type="SAM" id="MobiDB-lite"/>
    </source>
</evidence>
<dbReference type="PANTHER" id="PTHR45695">
    <property type="entry name" value="LEUCOKININ RECEPTOR-RELATED"/>
    <property type="match status" value="1"/>
</dbReference>
<dbReference type="InterPro" id="IPR000276">
    <property type="entry name" value="GPCR_Rhodpsn"/>
</dbReference>